<protein>
    <submittedName>
        <fullName evidence="1">Uncharacterized protein</fullName>
    </submittedName>
</protein>
<reference evidence="1 2" key="1">
    <citation type="submission" date="2020-07" db="EMBL/GenBank/DDBJ databases">
        <title>Alkalicella. sp. LB2 genome.</title>
        <authorList>
            <person name="Postec A."/>
            <person name="Quemeneur M."/>
        </authorList>
    </citation>
    <scope>NUCLEOTIDE SEQUENCE [LARGE SCALE GENOMIC DNA]</scope>
    <source>
        <strain evidence="1 2">LB2</strain>
    </source>
</reference>
<dbReference type="RefSeq" id="WP_213165767.1">
    <property type="nucleotide sequence ID" value="NZ_CP058559.1"/>
</dbReference>
<name>A0A7G9W9P1_ALKCA</name>
<sequence>MQNLLPVRAKFVKLFFSGLAKIYNKPLQYIVIDVNISLIECLLYNIEAIMLNDHKNIVSKH</sequence>
<dbReference type="KEGG" id="acae:HYG86_11825"/>
<evidence type="ECO:0000313" key="1">
    <source>
        <dbReference type="EMBL" id="QNO15403.1"/>
    </source>
</evidence>
<proteinExistence type="predicted"/>
<dbReference type="AlphaFoldDB" id="A0A7G9W9P1"/>
<accession>A0A7G9W9P1</accession>
<dbReference type="EMBL" id="CP058559">
    <property type="protein sequence ID" value="QNO15403.1"/>
    <property type="molecule type" value="Genomic_DNA"/>
</dbReference>
<evidence type="ECO:0000313" key="2">
    <source>
        <dbReference type="Proteomes" id="UP000516160"/>
    </source>
</evidence>
<gene>
    <name evidence="1" type="ORF">HYG86_11825</name>
</gene>
<dbReference type="Proteomes" id="UP000516160">
    <property type="component" value="Chromosome"/>
</dbReference>
<keyword evidence="2" id="KW-1185">Reference proteome</keyword>
<organism evidence="1 2">
    <name type="scientific">Alkalicella caledoniensis</name>
    <dbReference type="NCBI Taxonomy" id="2731377"/>
    <lineage>
        <taxon>Bacteria</taxon>
        <taxon>Bacillati</taxon>
        <taxon>Bacillota</taxon>
        <taxon>Clostridia</taxon>
        <taxon>Eubacteriales</taxon>
        <taxon>Proteinivoracaceae</taxon>
        <taxon>Alkalicella</taxon>
    </lineage>
</organism>